<dbReference type="Pfam" id="PF05461">
    <property type="entry name" value="ApoL"/>
    <property type="match status" value="1"/>
</dbReference>
<evidence type="ECO:0000313" key="3">
    <source>
        <dbReference type="Ensembl" id="ENSPNAP00000042147.1"/>
    </source>
</evidence>
<evidence type="ECO:0000256" key="2">
    <source>
        <dbReference type="SAM" id="Phobius"/>
    </source>
</evidence>
<comment type="similarity">
    <text evidence="1">Belongs to the apolipoprotein L family.</text>
</comment>
<dbReference type="GO" id="GO:0005576">
    <property type="term" value="C:extracellular region"/>
    <property type="evidence" value="ECO:0007669"/>
    <property type="project" value="InterPro"/>
</dbReference>
<dbReference type="InterPro" id="IPR008405">
    <property type="entry name" value="ApoL"/>
</dbReference>
<name>A0AAR2IVT6_PYGNA</name>
<feature type="transmembrane region" description="Helical" evidence="2">
    <location>
        <begin position="272"/>
        <end position="295"/>
    </location>
</feature>
<reference evidence="3" key="2">
    <citation type="submission" date="2025-08" db="UniProtKB">
        <authorList>
            <consortium name="Ensembl"/>
        </authorList>
    </citation>
    <scope>IDENTIFICATION</scope>
</reference>
<feature type="transmembrane region" description="Helical" evidence="2">
    <location>
        <begin position="301"/>
        <end position="323"/>
    </location>
</feature>
<dbReference type="PANTHER" id="PTHR14096">
    <property type="entry name" value="APOLIPOPROTEIN L"/>
    <property type="match status" value="1"/>
</dbReference>
<dbReference type="Ensembl" id="ENSPNAT00000051272.1">
    <property type="protein sequence ID" value="ENSPNAP00000042147.1"/>
    <property type="gene ID" value="ENSPNAG00000006429.2"/>
</dbReference>
<reference evidence="3 4" key="1">
    <citation type="submission" date="2020-10" db="EMBL/GenBank/DDBJ databases">
        <title>Pygocentrus nattereri (red-bellied piranha) genome, fPygNat1, primary haplotype.</title>
        <authorList>
            <person name="Myers G."/>
            <person name="Meyer A."/>
            <person name="Karagic N."/>
            <person name="Pippel M."/>
            <person name="Winkler S."/>
            <person name="Tracey A."/>
            <person name="Wood J."/>
            <person name="Formenti G."/>
            <person name="Howe K."/>
            <person name="Fedrigo O."/>
            <person name="Jarvis E.D."/>
        </authorList>
    </citation>
    <scope>NUCLEOTIDE SEQUENCE [LARGE SCALE GENOMIC DNA]</scope>
</reference>
<keyword evidence="2" id="KW-1133">Transmembrane helix</keyword>
<protein>
    <submittedName>
        <fullName evidence="3">Uncharacterized protein</fullName>
    </submittedName>
</protein>
<keyword evidence="4" id="KW-1185">Reference proteome</keyword>
<dbReference type="GeneTree" id="ENSGT01030000234599"/>
<evidence type="ECO:0000313" key="4">
    <source>
        <dbReference type="Proteomes" id="UP001501920"/>
    </source>
</evidence>
<dbReference type="GO" id="GO:0042157">
    <property type="term" value="P:lipoprotein metabolic process"/>
    <property type="evidence" value="ECO:0007669"/>
    <property type="project" value="InterPro"/>
</dbReference>
<keyword evidence="2" id="KW-0472">Membrane</keyword>
<organism evidence="3 4">
    <name type="scientific">Pygocentrus nattereri</name>
    <name type="common">Red-bellied piranha</name>
    <dbReference type="NCBI Taxonomy" id="42514"/>
    <lineage>
        <taxon>Eukaryota</taxon>
        <taxon>Metazoa</taxon>
        <taxon>Chordata</taxon>
        <taxon>Craniata</taxon>
        <taxon>Vertebrata</taxon>
        <taxon>Euteleostomi</taxon>
        <taxon>Actinopterygii</taxon>
        <taxon>Neopterygii</taxon>
        <taxon>Teleostei</taxon>
        <taxon>Ostariophysi</taxon>
        <taxon>Characiformes</taxon>
        <taxon>Characoidei</taxon>
        <taxon>Pygocentrus</taxon>
    </lineage>
</organism>
<evidence type="ECO:0000256" key="1">
    <source>
        <dbReference type="ARBA" id="ARBA00010090"/>
    </source>
</evidence>
<accession>A0AAR2IVT6</accession>
<dbReference type="PANTHER" id="PTHR14096:SF57">
    <property type="entry name" value="APOLIPOPROTEIN L4"/>
    <property type="match status" value="1"/>
</dbReference>
<sequence>MKLITNIIFYFHLSPPPPAIERHDVLPELRCKHYEINISGRQSEEQLQQYVLDTVTYIKTVRDFCDMEKEWTDQRTSEIRKMSSIKSCADGRCKREKELGAVVKNTLEGLEKLQPFLDAMERLAVTSLSVFTEEIFQLKGASAKVYSVISTARAVSPWLVLFKRDEKAFFLPRLDNVEVLGLQLEQYKTVTQQLCERMRLNMTGTRTFTSDHLSQLSKIRMDESFRMTFLFNGKAQEFLDIYTECRTRMSRFLSDLKVTEDKLNKLETGSRISTVTGTSVGVAGGALSITGLALVPVSGGLSLALTFTGIGLGVLSGAARVVTSINKMAKKKKHGKKANNIFESFKEDVDKVLDCLDQTGRSQRPAPHVDEGNILFGAVEVIVTTGASVKGVKDMVQKGQALNAMNSVRTGKSLVCMGLKEARVAQKIPIGDIVKLSSQVISKVVRVGTVAMNVLFIGIDLKTIYDECKNLDKGKKSKASELIFSRSALWRSETEAWEKIHDSLCKGKETIERNVEILDQPFYH</sequence>
<dbReference type="GO" id="GO:0008289">
    <property type="term" value="F:lipid binding"/>
    <property type="evidence" value="ECO:0007669"/>
    <property type="project" value="InterPro"/>
</dbReference>
<reference evidence="3" key="3">
    <citation type="submission" date="2025-09" db="UniProtKB">
        <authorList>
            <consortium name="Ensembl"/>
        </authorList>
    </citation>
    <scope>IDENTIFICATION</scope>
</reference>
<dbReference type="GO" id="GO:0016020">
    <property type="term" value="C:membrane"/>
    <property type="evidence" value="ECO:0007669"/>
    <property type="project" value="TreeGrafter"/>
</dbReference>
<dbReference type="Proteomes" id="UP001501920">
    <property type="component" value="Chromosome 14"/>
</dbReference>
<proteinExistence type="inferred from homology"/>
<keyword evidence="2" id="KW-0812">Transmembrane</keyword>
<dbReference type="AlphaFoldDB" id="A0AAR2IVT6"/>
<dbReference type="GO" id="GO:0006869">
    <property type="term" value="P:lipid transport"/>
    <property type="evidence" value="ECO:0007669"/>
    <property type="project" value="InterPro"/>
</dbReference>